<name>A0ABW2SBF3_9BURK</name>
<dbReference type="InterPro" id="IPR036390">
    <property type="entry name" value="WH_DNA-bd_sf"/>
</dbReference>
<dbReference type="SUPFAM" id="SSF46785">
    <property type="entry name" value="Winged helix' DNA-binding domain"/>
    <property type="match status" value="1"/>
</dbReference>
<evidence type="ECO:0000313" key="1">
    <source>
        <dbReference type="EMBL" id="MFC7460793.1"/>
    </source>
</evidence>
<keyword evidence="2" id="KW-1185">Reference proteome</keyword>
<reference evidence="2" key="1">
    <citation type="journal article" date="2019" name="Int. J. Syst. Evol. Microbiol.">
        <title>The Global Catalogue of Microorganisms (GCM) 10K type strain sequencing project: providing services to taxonomists for standard genome sequencing and annotation.</title>
        <authorList>
            <consortium name="The Broad Institute Genomics Platform"/>
            <consortium name="The Broad Institute Genome Sequencing Center for Infectious Disease"/>
            <person name="Wu L."/>
            <person name="Ma J."/>
        </authorList>
    </citation>
    <scope>NUCLEOTIDE SEQUENCE [LARGE SCALE GENOMIC DNA]</scope>
    <source>
        <strain evidence="2">CCUG 53903</strain>
    </source>
</reference>
<proteinExistence type="predicted"/>
<sequence length="71" mass="7524">MSEAVYHLDGVRLKVLAYLRKHGASTVEQIATGLGLPDWAVRPALEAAQIANLATPTADGAWAIQQQKVAA</sequence>
<gene>
    <name evidence="1" type="ORF">ACFQU0_10165</name>
</gene>
<dbReference type="Proteomes" id="UP001596457">
    <property type="component" value="Unassembled WGS sequence"/>
</dbReference>
<comment type="caution">
    <text evidence="1">The sequence shown here is derived from an EMBL/GenBank/DDBJ whole genome shotgun (WGS) entry which is preliminary data.</text>
</comment>
<organism evidence="1 2">
    <name type="scientific">Hydrogenophaga defluvii</name>
    <dbReference type="NCBI Taxonomy" id="249410"/>
    <lineage>
        <taxon>Bacteria</taxon>
        <taxon>Pseudomonadati</taxon>
        <taxon>Pseudomonadota</taxon>
        <taxon>Betaproteobacteria</taxon>
        <taxon>Burkholderiales</taxon>
        <taxon>Comamonadaceae</taxon>
        <taxon>Hydrogenophaga</taxon>
    </lineage>
</organism>
<protein>
    <submittedName>
        <fullName evidence="1">Uncharacterized protein</fullName>
    </submittedName>
</protein>
<evidence type="ECO:0000313" key="2">
    <source>
        <dbReference type="Proteomes" id="UP001596457"/>
    </source>
</evidence>
<dbReference type="EMBL" id="JBHTBZ010000020">
    <property type="protein sequence ID" value="MFC7460793.1"/>
    <property type="molecule type" value="Genomic_DNA"/>
</dbReference>
<accession>A0ABW2SBF3</accession>
<dbReference type="RefSeq" id="WP_382200374.1">
    <property type="nucleotide sequence ID" value="NZ_JBHTBZ010000020.1"/>
</dbReference>